<sequence length="324" mass="34165">MFLNHRTSSISTLTIESLSPPQASVASTSFKGGRTPASPQQRRDRRSGRSLRPAPPAAPRPRLFPRVRAGSPTASKLRRRGRGGAHGAGGKPKAASPWGPQAKQCGERFRKRLGPTHRVPEAGCRGTPALPKRESWIQEPTTLPPTRSQPPPTAAPSGFPVPTMAPALGGGEARGPKLTGERTEAGVGEREGARCWAQLGQPPLLRVSPSVLESSARRAAAVAFCSRVQARHSAEVPPLSPLPPPRGYLGNGAGALGLGGAVPKGLVGVGLNLGSQRSWNFLEFLPPPRGARECGSLWRERGLLRSCAVLGQLRIPKFAGRCSL</sequence>
<dbReference type="GeneID" id="112927591"/>
<feature type="compositionally biased region" description="Low complexity" evidence="1">
    <location>
        <begin position="7"/>
        <end position="19"/>
    </location>
</feature>
<name>A0ABM4YCI5_VULVU</name>
<evidence type="ECO:0000313" key="3">
    <source>
        <dbReference type="RefSeq" id="XP_072588002.1"/>
    </source>
</evidence>
<reference evidence="3" key="1">
    <citation type="submission" date="2025-08" db="UniProtKB">
        <authorList>
            <consortium name="RefSeq"/>
        </authorList>
    </citation>
    <scope>IDENTIFICATION</scope>
    <source>
        <tissue evidence="3">Cell line</tissue>
    </source>
</reference>
<feature type="compositionally biased region" description="Polar residues" evidence="1">
    <location>
        <begin position="20"/>
        <end position="30"/>
    </location>
</feature>
<accession>A0ABM4YCI5</accession>
<proteinExistence type="predicted"/>
<protein>
    <recommendedName>
        <fullName evidence="4">Translation initiation factor IF-2-like</fullName>
    </recommendedName>
</protein>
<evidence type="ECO:0008006" key="4">
    <source>
        <dbReference type="Google" id="ProtNLM"/>
    </source>
</evidence>
<feature type="compositionally biased region" description="Low complexity" evidence="1">
    <location>
        <begin position="60"/>
        <end position="69"/>
    </location>
</feature>
<feature type="region of interest" description="Disordered" evidence="1">
    <location>
        <begin position="1"/>
        <end position="135"/>
    </location>
</feature>
<gene>
    <name evidence="3" type="primary">LOC112927591</name>
</gene>
<dbReference type="Proteomes" id="UP001652641">
    <property type="component" value="Chromosome 12"/>
</dbReference>
<dbReference type="RefSeq" id="XP_072588002.1">
    <property type="nucleotide sequence ID" value="XM_072731901.1"/>
</dbReference>
<evidence type="ECO:0000256" key="1">
    <source>
        <dbReference type="SAM" id="MobiDB-lite"/>
    </source>
</evidence>
<organism evidence="2 3">
    <name type="scientific">Vulpes vulpes</name>
    <name type="common">Red fox</name>
    <dbReference type="NCBI Taxonomy" id="9627"/>
    <lineage>
        <taxon>Eukaryota</taxon>
        <taxon>Metazoa</taxon>
        <taxon>Chordata</taxon>
        <taxon>Craniata</taxon>
        <taxon>Vertebrata</taxon>
        <taxon>Euteleostomi</taxon>
        <taxon>Mammalia</taxon>
        <taxon>Eutheria</taxon>
        <taxon>Laurasiatheria</taxon>
        <taxon>Carnivora</taxon>
        <taxon>Caniformia</taxon>
        <taxon>Canidae</taxon>
        <taxon>Vulpes</taxon>
    </lineage>
</organism>
<keyword evidence="2" id="KW-1185">Reference proteome</keyword>
<evidence type="ECO:0000313" key="2">
    <source>
        <dbReference type="Proteomes" id="UP001652641"/>
    </source>
</evidence>